<reference evidence="2" key="1">
    <citation type="submission" date="2022-11" db="UniProtKB">
        <authorList>
            <consortium name="WormBaseParasite"/>
        </authorList>
    </citation>
    <scope>IDENTIFICATION</scope>
</reference>
<organism evidence="1 2">
    <name type="scientific">Panagrolaimus sp. PS1159</name>
    <dbReference type="NCBI Taxonomy" id="55785"/>
    <lineage>
        <taxon>Eukaryota</taxon>
        <taxon>Metazoa</taxon>
        <taxon>Ecdysozoa</taxon>
        <taxon>Nematoda</taxon>
        <taxon>Chromadorea</taxon>
        <taxon>Rhabditida</taxon>
        <taxon>Tylenchina</taxon>
        <taxon>Panagrolaimomorpha</taxon>
        <taxon>Panagrolaimoidea</taxon>
        <taxon>Panagrolaimidae</taxon>
        <taxon>Panagrolaimus</taxon>
    </lineage>
</organism>
<dbReference type="Proteomes" id="UP000887580">
    <property type="component" value="Unplaced"/>
</dbReference>
<dbReference type="WBParaSite" id="PS1159_v2.g12676.t1">
    <property type="protein sequence ID" value="PS1159_v2.g12676.t1"/>
    <property type="gene ID" value="PS1159_v2.g12676"/>
</dbReference>
<protein>
    <submittedName>
        <fullName evidence="2">CUB domain-containing protein</fullName>
    </submittedName>
</protein>
<accession>A0AC35F355</accession>
<evidence type="ECO:0000313" key="2">
    <source>
        <dbReference type="WBParaSite" id="PS1159_v2.g12676.t1"/>
    </source>
</evidence>
<sequence length="1122" mass="129123">MHWKSTALLICIYGIVKEFRPGTPFLTPFLESEFKNFTNEIIYSEIYPFWTYSYLIFLIPVFFLTDALRYKPVVILESLSLCATWTLLIWGKGVAQMQIMQICFGLASSAEIAYYSYMYAVVDRKHYKKITSYTRAAKMVGKFFAYSLAQIFVTTGFGSYLLLVRITLGAVSIVFFISLFLPPIAKPGIQGEIVEIQELQKNDTFQTISETEHSFFKDIKHKLSIFKENQTVLMWSLWWALASCGTFQISNYVQTLWARLQNEGQFVGNGMVECVNTLLGAIVTFYLQYIKFDWKTYGEFIFFISSFAISISLLGMSEINNIFILYGLYLFTDCIYHMLIAAASNIIASQLNSSSYSFIFGFNTFIALFFQTILTFFVTDKHGFALEIQNQFRVYSGYFLVIAILFCIPFGLKMIRRETEQQTTRIFYGPDVPHGTFKSPGFPIHYCNNLKSNYEIEPRSDQGVSLSIEFFDTESLHDFVEIHQMFSYNGIIHYAKQHVLSGSMGHQPRHFMSAIGGGLKVYFTTDATENSYSGFQMSYTRFTPGQSHHVACPFPFYEAGNVLQTLPTINKTYFHDSSCVIRINSTDAVKLKIRKLSTIVTLKLIETENFKSNRVHDVLENLNGFTTHKLPYEVSSRTESLLLLFSFSGVLNDEPAYEIDYEHAVSVCTCNEPRIEVNSSVSKVFVSPGYPLEYCDFLNCQTKVSAMLDSIPPGPDQNQYSTVVQITFNDFSVEIDVDFLQLIDKVPLLNLSDVAKGISTFTFNSKQIDLKFVSDHSVVERGFNLSLQAYKKPYYCLCPDSPKILDTQKYEVNHTFSEACKYMDCIWKIYPPSLENIFRIVMKVNYKLQAESEFIEISNGENLERNNEKLRLESDAILDDGETAERFVEFDANDNPYVQIWYHRQGDDEAGERIFNIDYEWKKRCQCASKIQKANSEDWIQLTSPDYPTPYCNNMNCTWIIQAPPQHRVVINITDFLTEIDQDFLVIFEGNSTNASHLEFLSGMEQFEKLIHTDSNQMTIVFISDLSLSLRGFSLWYKAEPTDEYHRQNSGIFSKIPFFAFIMFAIIFAAIGTLIYLIKSNKLDSNMIDIRSIRFINRDRQRTESESSLMNPVFRPLSTNLR</sequence>
<proteinExistence type="predicted"/>
<name>A0AC35F355_9BILA</name>
<evidence type="ECO:0000313" key="1">
    <source>
        <dbReference type="Proteomes" id="UP000887580"/>
    </source>
</evidence>